<dbReference type="PANTHER" id="PTHR33463">
    <property type="entry name" value="NB-ARC DOMAIN-CONTAINING PROTEIN-RELATED"/>
    <property type="match status" value="1"/>
</dbReference>
<keyword evidence="10" id="KW-1185">Reference proteome</keyword>
<dbReference type="GO" id="GO:0005524">
    <property type="term" value="F:ATP binding"/>
    <property type="evidence" value="ECO:0007669"/>
    <property type="project" value="UniProtKB-KW"/>
</dbReference>
<dbReference type="Pfam" id="PF00931">
    <property type="entry name" value="NB-ARC"/>
    <property type="match status" value="1"/>
</dbReference>
<dbReference type="GeneID" id="107429924"/>
<feature type="domain" description="Disease resistance protein At4g27190-like leucine-rich repeats" evidence="8">
    <location>
        <begin position="819"/>
        <end position="939"/>
    </location>
</feature>
<dbReference type="FunFam" id="1.10.10.10:FF:000322">
    <property type="entry name" value="Probable disease resistance protein At1g63360"/>
    <property type="match status" value="1"/>
</dbReference>
<dbReference type="InterPro" id="IPR050905">
    <property type="entry name" value="Plant_NBS-LRR"/>
</dbReference>
<name>A0A6P4ALZ5_ZIZJJ</name>
<evidence type="ECO:0000259" key="7">
    <source>
        <dbReference type="Pfam" id="PF00931"/>
    </source>
</evidence>
<gene>
    <name evidence="11 12" type="primary">LOC107429924</name>
</gene>
<evidence type="ECO:0000313" key="11">
    <source>
        <dbReference type="RefSeq" id="XP_015896185.3"/>
    </source>
</evidence>
<dbReference type="Proteomes" id="UP001652623">
    <property type="component" value="Chromosome 1"/>
</dbReference>
<evidence type="ECO:0000313" key="10">
    <source>
        <dbReference type="Proteomes" id="UP001652623"/>
    </source>
</evidence>
<dbReference type="InterPro" id="IPR002182">
    <property type="entry name" value="NB-ARC"/>
</dbReference>
<dbReference type="SUPFAM" id="SSF52058">
    <property type="entry name" value="L domain-like"/>
    <property type="match status" value="1"/>
</dbReference>
<keyword evidence="6" id="KW-0067">ATP-binding</keyword>
<dbReference type="Gene3D" id="3.80.10.10">
    <property type="entry name" value="Ribonuclease Inhibitor"/>
    <property type="match status" value="2"/>
</dbReference>
<evidence type="ECO:0000256" key="5">
    <source>
        <dbReference type="ARBA" id="ARBA00022821"/>
    </source>
</evidence>
<keyword evidence="5" id="KW-0611">Plant defense</keyword>
<dbReference type="Pfam" id="PF23247">
    <property type="entry name" value="LRR_RPS2"/>
    <property type="match status" value="1"/>
</dbReference>
<keyword evidence="3" id="KW-0677">Repeat</keyword>
<dbReference type="PRINTS" id="PR00364">
    <property type="entry name" value="DISEASERSIST"/>
</dbReference>
<dbReference type="PANTHER" id="PTHR33463:SF187">
    <property type="entry name" value="AND NB-ARC DOMAIN DISEASE RESISTANCE PROTEIN, PUTATIVE-RELATED"/>
    <property type="match status" value="1"/>
</dbReference>
<dbReference type="KEGG" id="zju:107429924"/>
<evidence type="ECO:0000256" key="1">
    <source>
        <dbReference type="ARBA" id="ARBA00008894"/>
    </source>
</evidence>
<dbReference type="RefSeq" id="XP_015896193.3">
    <property type="nucleotide sequence ID" value="XM_016040707.4"/>
</dbReference>
<keyword evidence="4" id="KW-0547">Nucleotide-binding</keyword>
<proteinExistence type="inferred from homology"/>
<dbReference type="SMR" id="A0A6P4ALZ5"/>
<dbReference type="InterPro" id="IPR003591">
    <property type="entry name" value="Leu-rich_rpt_typical-subtyp"/>
</dbReference>
<dbReference type="SMART" id="SM00369">
    <property type="entry name" value="LRR_TYP"/>
    <property type="match status" value="4"/>
</dbReference>
<dbReference type="InterPro" id="IPR027417">
    <property type="entry name" value="P-loop_NTPase"/>
</dbReference>
<dbReference type="GO" id="GO:0043531">
    <property type="term" value="F:ADP binding"/>
    <property type="evidence" value="ECO:0007669"/>
    <property type="project" value="InterPro"/>
</dbReference>
<dbReference type="GO" id="GO:0006952">
    <property type="term" value="P:defense response"/>
    <property type="evidence" value="ECO:0007669"/>
    <property type="project" value="UniProtKB-KW"/>
</dbReference>
<dbReference type="FunFam" id="3.40.50.300:FF:001091">
    <property type="entry name" value="Probable disease resistance protein At1g61300"/>
    <property type="match status" value="1"/>
</dbReference>
<evidence type="ECO:0000259" key="8">
    <source>
        <dbReference type="Pfam" id="PF23247"/>
    </source>
</evidence>
<dbReference type="SUPFAM" id="SSF52540">
    <property type="entry name" value="P-loop containing nucleoside triphosphate hydrolases"/>
    <property type="match status" value="1"/>
</dbReference>
<keyword evidence="2" id="KW-0433">Leucine-rich repeat</keyword>
<sequence length="985" mass="111834">MDLSAPLVELVKIVSTPIRRSWKHHRSVNKYMKILNEKLEELNCQKEDNESKLRQELLPGKTLKKEVELWLGKVKNINSEIRCIEIKVGKVKYLHRSCLGKVVCKKIQEVEELYQKGCFPDGFVEPCIKNGDVLPTMKLAGETTLKRKVEEICESLMNDEVQKIGVYGMGGIGKTTAIKHINNQLLEKKDKFDNVIWVTVSKASNVFKLQDAVACKLDLDISKYEDETTRAAKIYAAFCMKNRYVLILDDLWEVYNLEDVGIPEPTLENGSKLLLTTRSLVVCRGMGSKDIEMELLTKEESRNLFLDVVGNDVLSVPNLEATVNEVIEECSCLPLAVVTVAGSLKGVVDICEWRTALEELRAPTKGPNEIGSTILEKLKFSYERLKDKKLQDCLLYCALYPEDHNIPRDELIEDLIVEGIIDGLKSRQAEFHKGHTMLNKLKNVCLLKESILGDEWVRMHDLIRDMALQITSSDPHFLVEAGTGLEDIPDVEIWPNDLAKVSLMFNKISEIPSNASPICPKLLTLRLNFNRLTCIPDCFFVHMTGLNLLDLSYTDIESLPKSISNLVTLTALSLRGCMRLKFVPSLTNLRALQRLDFRNTKITEVPDGTEMLINLRYLNLQTRAMEKLPDGILPKLSRLQYLVFPLCGLQILKPRAEELVCLRKLETFRGILHDVNDFNTYIGSMKEARQLAYYTLQVGTNPFPSRTYGYQKAVILINWDASENIAGNQYPILLPEDVEYLSFEKCHNIRSLSNVVSLKNASELRKCFISNCHGIEHFLSSSSLAVPLLQSLEELKLVRLWDLRSLILREKGTSPLFQPGSTFCSLRKIEIYDCPNIKQVFTLGLLLSVQNLEEIYVKNCCRMVNIVAAELDGEDEDGNQNLEGTSFDTRGLICLSKLRVLTLEFLPELKSFYSSESALFVAVSLQQIILQKCPKLKKIPVLGDEPCPPPSLQNIKVEQDWWESLEWNNPNNKDALQPLCHFQTN</sequence>
<dbReference type="InterPro" id="IPR057135">
    <property type="entry name" value="At4g27190-like_LRR"/>
</dbReference>
<accession>A0A6P4ALZ5</accession>
<dbReference type="InterPro" id="IPR058922">
    <property type="entry name" value="WHD_DRP"/>
</dbReference>
<evidence type="ECO:0000256" key="2">
    <source>
        <dbReference type="ARBA" id="ARBA00022614"/>
    </source>
</evidence>
<protein>
    <submittedName>
        <fullName evidence="11 12">Disease resistance protein At4g27190</fullName>
    </submittedName>
</protein>
<evidence type="ECO:0000256" key="3">
    <source>
        <dbReference type="ARBA" id="ARBA00022737"/>
    </source>
</evidence>
<dbReference type="Pfam" id="PF23559">
    <property type="entry name" value="WHD_DRP"/>
    <property type="match status" value="1"/>
</dbReference>
<dbReference type="AlphaFoldDB" id="A0A6P4ALZ5"/>
<evidence type="ECO:0000259" key="9">
    <source>
        <dbReference type="Pfam" id="PF23559"/>
    </source>
</evidence>
<dbReference type="RefSeq" id="XP_015896185.3">
    <property type="nucleotide sequence ID" value="XM_016040699.4"/>
</dbReference>
<dbReference type="Gene3D" id="1.10.8.430">
    <property type="entry name" value="Helical domain of apoptotic protease-activating factors"/>
    <property type="match status" value="1"/>
</dbReference>
<feature type="domain" description="Disease resistance protein winged helix" evidence="9">
    <location>
        <begin position="399"/>
        <end position="467"/>
    </location>
</feature>
<evidence type="ECO:0000313" key="12">
    <source>
        <dbReference type="RefSeq" id="XP_015896193.3"/>
    </source>
</evidence>
<evidence type="ECO:0000256" key="6">
    <source>
        <dbReference type="ARBA" id="ARBA00022840"/>
    </source>
</evidence>
<dbReference type="Pfam" id="PF13855">
    <property type="entry name" value="LRR_8"/>
    <property type="match status" value="1"/>
</dbReference>
<comment type="similarity">
    <text evidence="1">Belongs to the disease resistance NB-LRR family.</text>
</comment>
<reference evidence="11 12" key="1">
    <citation type="submission" date="2025-05" db="UniProtKB">
        <authorList>
            <consortium name="RefSeq"/>
        </authorList>
    </citation>
    <scope>IDENTIFICATION</scope>
    <source>
        <tissue evidence="11 12">Seedling</tissue>
    </source>
</reference>
<organism evidence="12">
    <name type="scientific">Ziziphus jujuba</name>
    <name type="common">Chinese jujube</name>
    <name type="synonym">Ziziphus sativa</name>
    <dbReference type="NCBI Taxonomy" id="326968"/>
    <lineage>
        <taxon>Eukaryota</taxon>
        <taxon>Viridiplantae</taxon>
        <taxon>Streptophyta</taxon>
        <taxon>Embryophyta</taxon>
        <taxon>Tracheophyta</taxon>
        <taxon>Spermatophyta</taxon>
        <taxon>Magnoliopsida</taxon>
        <taxon>eudicotyledons</taxon>
        <taxon>Gunneridae</taxon>
        <taxon>Pentapetalae</taxon>
        <taxon>rosids</taxon>
        <taxon>fabids</taxon>
        <taxon>Rosales</taxon>
        <taxon>Rhamnaceae</taxon>
        <taxon>Paliureae</taxon>
        <taxon>Ziziphus</taxon>
    </lineage>
</organism>
<feature type="domain" description="NB-ARC" evidence="7">
    <location>
        <begin position="146"/>
        <end position="311"/>
    </location>
</feature>
<dbReference type="InterPro" id="IPR042197">
    <property type="entry name" value="Apaf_helical"/>
</dbReference>
<dbReference type="Gene3D" id="3.40.50.300">
    <property type="entry name" value="P-loop containing nucleotide triphosphate hydrolases"/>
    <property type="match status" value="1"/>
</dbReference>
<evidence type="ECO:0000256" key="4">
    <source>
        <dbReference type="ARBA" id="ARBA00022741"/>
    </source>
</evidence>
<dbReference type="InterPro" id="IPR001611">
    <property type="entry name" value="Leu-rich_rpt"/>
</dbReference>
<dbReference type="InterPro" id="IPR032675">
    <property type="entry name" value="LRR_dom_sf"/>
</dbReference>